<sequence>MNAYRHRVLIQAAIQDETPYQDSLGHNATVIVHLREWADECTVCKGGEANFYSCNCGHVCLCDACDVNLVIHLRDLRCIICRKTANSSPR</sequence>
<reference evidence="1" key="1">
    <citation type="submission" date="2013-12" db="EMBL/GenBank/DDBJ databases">
        <authorList>
            <person name="Aslett M."/>
        </authorList>
    </citation>
    <scope>NUCLEOTIDE SEQUENCE [LARGE SCALE GENOMIC DNA]</scope>
    <source>
        <strain evidence="1">Lindley</strain>
    </source>
</reference>
<proteinExistence type="predicted"/>
<evidence type="ECO:0000313" key="1">
    <source>
        <dbReference type="Proteomes" id="UP000050741"/>
    </source>
</evidence>
<organism evidence="1 2">
    <name type="scientific">Globodera pallida</name>
    <name type="common">Potato cyst nematode worm</name>
    <name type="synonym">Heterodera pallida</name>
    <dbReference type="NCBI Taxonomy" id="36090"/>
    <lineage>
        <taxon>Eukaryota</taxon>
        <taxon>Metazoa</taxon>
        <taxon>Ecdysozoa</taxon>
        <taxon>Nematoda</taxon>
        <taxon>Chromadorea</taxon>
        <taxon>Rhabditida</taxon>
        <taxon>Tylenchina</taxon>
        <taxon>Tylenchomorpha</taxon>
        <taxon>Tylenchoidea</taxon>
        <taxon>Heteroderidae</taxon>
        <taxon>Heteroderinae</taxon>
        <taxon>Globodera</taxon>
    </lineage>
</organism>
<accession>A0A183BUX4</accession>
<name>A0A183BUX4_GLOPA</name>
<protein>
    <submittedName>
        <fullName evidence="2">RING-type domain-containing protein</fullName>
    </submittedName>
</protein>
<dbReference type="Proteomes" id="UP000050741">
    <property type="component" value="Unassembled WGS sequence"/>
</dbReference>
<evidence type="ECO:0000313" key="2">
    <source>
        <dbReference type="WBParaSite" id="GPLIN_000441000"/>
    </source>
</evidence>
<keyword evidence="1" id="KW-1185">Reference proteome</keyword>
<dbReference type="InterPro" id="IPR013083">
    <property type="entry name" value="Znf_RING/FYVE/PHD"/>
</dbReference>
<reference evidence="1" key="2">
    <citation type="submission" date="2014-05" db="EMBL/GenBank/DDBJ databases">
        <title>The genome and life-stage specific transcriptomes of Globodera pallida elucidate key aspects of plant parasitism by a cyst nematode.</title>
        <authorList>
            <person name="Cotton J.A."/>
            <person name="Lilley C.J."/>
            <person name="Jones L.M."/>
            <person name="Kikuchi T."/>
            <person name="Reid A.J."/>
            <person name="Thorpe P."/>
            <person name="Tsai I.J."/>
            <person name="Beasley H."/>
            <person name="Blok V."/>
            <person name="Cock P.J.A."/>
            <person name="Van den Akker S.E."/>
            <person name="Holroyd N."/>
            <person name="Hunt M."/>
            <person name="Mantelin S."/>
            <person name="Naghra H."/>
            <person name="Pain A."/>
            <person name="Palomares-Rius J.E."/>
            <person name="Zarowiecki M."/>
            <person name="Berriman M."/>
            <person name="Jones J.T."/>
            <person name="Urwin P.E."/>
        </authorList>
    </citation>
    <scope>NUCLEOTIDE SEQUENCE [LARGE SCALE GENOMIC DNA]</scope>
    <source>
        <strain evidence="1">Lindley</strain>
    </source>
</reference>
<reference evidence="2" key="3">
    <citation type="submission" date="2016-06" db="UniProtKB">
        <authorList>
            <consortium name="WormBaseParasite"/>
        </authorList>
    </citation>
    <scope>IDENTIFICATION</scope>
</reference>
<dbReference type="Gene3D" id="3.30.40.10">
    <property type="entry name" value="Zinc/RING finger domain, C3HC4 (zinc finger)"/>
    <property type="match status" value="1"/>
</dbReference>
<dbReference type="WBParaSite" id="GPLIN_000441000">
    <property type="protein sequence ID" value="GPLIN_000441000"/>
    <property type="gene ID" value="GPLIN_000441000"/>
</dbReference>
<dbReference type="Pfam" id="PF13920">
    <property type="entry name" value="zf-C3HC4_3"/>
    <property type="match status" value="1"/>
</dbReference>
<dbReference type="AlphaFoldDB" id="A0A183BUX4"/>